<keyword evidence="5" id="KW-1133">Transmembrane helix</keyword>
<keyword evidence="5" id="KW-0812">Transmembrane</keyword>
<dbReference type="SUPFAM" id="SSF109604">
    <property type="entry name" value="HD-domain/PDEase-like"/>
    <property type="match status" value="1"/>
</dbReference>
<feature type="compositionally biased region" description="Basic and acidic residues" evidence="4">
    <location>
        <begin position="20"/>
        <end position="41"/>
    </location>
</feature>
<dbReference type="PROSITE" id="PS00126">
    <property type="entry name" value="PDEASE_I_1"/>
    <property type="match status" value="1"/>
</dbReference>
<dbReference type="PANTHER" id="PTHR11347">
    <property type="entry name" value="CYCLIC NUCLEOTIDE PHOSPHODIESTERASE"/>
    <property type="match status" value="1"/>
</dbReference>
<dbReference type="Pfam" id="PF00233">
    <property type="entry name" value="PDEase_I"/>
    <property type="match status" value="1"/>
</dbReference>
<feature type="compositionally biased region" description="Basic and acidic residues" evidence="4">
    <location>
        <begin position="1050"/>
        <end position="1065"/>
    </location>
</feature>
<evidence type="ECO:0000256" key="3">
    <source>
        <dbReference type="RuleBase" id="RU363067"/>
    </source>
</evidence>
<organism evidence="7 8">
    <name type="scientific">Tetraparma gracilis</name>
    <dbReference type="NCBI Taxonomy" id="2962635"/>
    <lineage>
        <taxon>Eukaryota</taxon>
        <taxon>Sar</taxon>
        <taxon>Stramenopiles</taxon>
        <taxon>Ochrophyta</taxon>
        <taxon>Bolidophyceae</taxon>
        <taxon>Parmales</taxon>
        <taxon>Triparmaceae</taxon>
        <taxon>Tetraparma</taxon>
    </lineage>
</organism>
<gene>
    <name evidence="7" type="ORF">TeGR_g6062</name>
</gene>
<dbReference type="PROSITE" id="PS51845">
    <property type="entry name" value="PDEASE_I_2"/>
    <property type="match status" value="1"/>
</dbReference>
<sequence length="1074" mass="119823">MSTVVPTTPSTGGIPTQQTTERRLSNKEMVKVINQHSKDVSRTPPPNARSVSPTSPQGGSRSTGKTVASSPSSTPLPNSRTITSNPMRSPSTYFRQDPEKKKLLDYIDQWLDSFGVQGVLGCILMISLFLPDLFIILNVSSDMDIVKDIIMLVIFILFVMECVALVLAKERYFLGFFFWMDVLGTLSMVLDISWTSDALGFGATGDAQLLRAARSAKVGAKSGRLAKLTKLFKLLEQCWSQDHELYQKDQSAIPPAKQIARALSGVLSRRVAALVLTLILVTPILMYADHDNSYIAHMNSFELVLNRTSGTFDEKDWTAMADEFKDHYAKNSDIFPMDLVVKNADGSPLYEFDWSDEFGYVRDDSVVEMSSRGDQVEATFNVQDQLVAESLSSVLTIIVVMFALVGFTASFQQAVDELVVMPLERMMDTLKSSASSILRSVQAIAHEKMPDGDDDLTENIDGEVEEVLETNVLEAMIEKLAKITSHILPGAENIYVNEANMDDNTKDWIADQYMNAESKESRKATKNMTLAARTTRVTANSPMQGSRAAGGSDRGAIRSTVMRKSKNPTMKQQTGQAGSAGSLGQVAEPVEDWNAVRVQQLEAEMSTWTFDVESLKLEESMVVMSMIFDTFEVSEECNIDDSVLSGFFGELQRRYINTNTFHNWYHAVDVTHTVFRFVVETQAHTFLMPLETFSLLVSAVAHDVGHPGYSNPYLIKTKHELAIVHNDQSPLENMHCATLYEVVSKPKFDIFGGLEPDQWRAVRKIVISAILGTDMIHHFPLISKMQVFYEMHGTHLQNKIANGECNVESAPGMMEAQNRSFMIDAFLHAADISNPVKSFDICKKWALLVVDEFFNQGDLEKKQGLDVSPMCDRLTTNVNNMQVGFIEFVVFPLYDAFVKTFPTLEVLLRNIVDNNKQWTNRRVAEVKHQPEEVEKMNKRFAAFQIKANATIEQSLPMCMRIEHQKQQYNDMLKLVSSTSRIFSMDSYGDGAESERTEGRRDLKSKLSSIQDGDCDDDEEEDDDAPLSRESRQQRAGSRRNLRKVNSLTNVKDDGGGKGAPDRDLEAGGGGGATA</sequence>
<feature type="compositionally biased region" description="Polar residues" evidence="4">
    <location>
        <begin position="1"/>
        <end position="19"/>
    </location>
</feature>
<feature type="compositionally biased region" description="Basic and acidic residues" evidence="4">
    <location>
        <begin position="992"/>
        <end position="1004"/>
    </location>
</feature>
<evidence type="ECO:0000256" key="5">
    <source>
        <dbReference type="SAM" id="Phobius"/>
    </source>
</evidence>
<dbReference type="InterPro" id="IPR023174">
    <property type="entry name" value="PDEase_CS"/>
</dbReference>
<proteinExistence type="inferred from homology"/>
<feature type="compositionally biased region" description="Polar residues" evidence="4">
    <location>
        <begin position="49"/>
        <end position="94"/>
    </location>
</feature>
<dbReference type="EMBL" id="BRYB01004007">
    <property type="protein sequence ID" value="GMI24194.1"/>
    <property type="molecule type" value="Genomic_DNA"/>
</dbReference>
<comment type="caution">
    <text evidence="7">The sequence shown here is derived from an EMBL/GenBank/DDBJ whole genome shotgun (WGS) entry which is preliminary data.</text>
</comment>
<dbReference type="Proteomes" id="UP001165060">
    <property type="component" value="Unassembled WGS sequence"/>
</dbReference>
<evidence type="ECO:0000256" key="2">
    <source>
        <dbReference type="ARBA" id="ARBA00022801"/>
    </source>
</evidence>
<accession>A0ABQ6MDG6</accession>
<feature type="transmembrane region" description="Helical" evidence="5">
    <location>
        <begin position="173"/>
        <end position="190"/>
    </location>
</feature>
<name>A0ABQ6MDG6_9STRA</name>
<feature type="transmembrane region" description="Helical" evidence="5">
    <location>
        <begin position="114"/>
        <end position="137"/>
    </location>
</feature>
<reference evidence="7 8" key="1">
    <citation type="journal article" date="2023" name="Commun. Biol.">
        <title>Genome analysis of Parmales, the sister group of diatoms, reveals the evolutionary specialization of diatoms from phago-mixotrophs to photoautotrophs.</title>
        <authorList>
            <person name="Ban H."/>
            <person name="Sato S."/>
            <person name="Yoshikawa S."/>
            <person name="Yamada K."/>
            <person name="Nakamura Y."/>
            <person name="Ichinomiya M."/>
            <person name="Sato N."/>
            <person name="Blanc-Mathieu R."/>
            <person name="Endo H."/>
            <person name="Kuwata A."/>
            <person name="Ogata H."/>
        </authorList>
    </citation>
    <scope>NUCLEOTIDE SEQUENCE [LARGE SCALE GENOMIC DNA]</scope>
</reference>
<feature type="region of interest" description="Disordered" evidence="4">
    <location>
        <begin position="1"/>
        <end position="94"/>
    </location>
</feature>
<feature type="transmembrane region" description="Helical" evidence="5">
    <location>
        <begin position="391"/>
        <end position="411"/>
    </location>
</feature>
<dbReference type="InterPro" id="IPR003607">
    <property type="entry name" value="HD/PDEase_dom"/>
</dbReference>
<dbReference type="InterPro" id="IPR023088">
    <property type="entry name" value="PDEase"/>
</dbReference>
<feature type="transmembrane region" description="Helical" evidence="5">
    <location>
        <begin position="149"/>
        <end position="167"/>
    </location>
</feature>
<comment type="similarity">
    <text evidence="3">Belongs to the cyclic nucleotide phosphodiesterase family.</text>
</comment>
<keyword evidence="8" id="KW-1185">Reference proteome</keyword>
<dbReference type="CDD" id="cd00077">
    <property type="entry name" value="HDc"/>
    <property type="match status" value="1"/>
</dbReference>
<dbReference type="InterPro" id="IPR002073">
    <property type="entry name" value="PDEase_catalytic_dom"/>
</dbReference>
<evidence type="ECO:0000256" key="1">
    <source>
        <dbReference type="ARBA" id="ARBA00022723"/>
    </source>
</evidence>
<dbReference type="PRINTS" id="PR00387">
    <property type="entry name" value="PDIESTERASE1"/>
</dbReference>
<keyword evidence="1 3" id="KW-0479">Metal-binding</keyword>
<feature type="non-terminal residue" evidence="7">
    <location>
        <position position="1074"/>
    </location>
</feature>
<keyword evidence="2 3" id="KW-0378">Hydrolase</keyword>
<feature type="compositionally biased region" description="Acidic residues" evidence="4">
    <location>
        <begin position="1012"/>
        <end position="1024"/>
    </location>
</feature>
<evidence type="ECO:0000256" key="4">
    <source>
        <dbReference type="SAM" id="MobiDB-lite"/>
    </source>
</evidence>
<dbReference type="Gene3D" id="1.10.1300.10">
    <property type="entry name" value="3'5'-cyclic nucleotide phosphodiesterase, catalytic domain"/>
    <property type="match status" value="1"/>
</dbReference>
<feature type="transmembrane region" description="Helical" evidence="5">
    <location>
        <begin position="271"/>
        <end position="288"/>
    </location>
</feature>
<feature type="compositionally biased region" description="Polar residues" evidence="4">
    <location>
        <begin position="567"/>
        <end position="579"/>
    </location>
</feature>
<feature type="region of interest" description="Disordered" evidence="4">
    <location>
        <begin position="563"/>
        <end position="584"/>
    </location>
</feature>
<evidence type="ECO:0000313" key="7">
    <source>
        <dbReference type="EMBL" id="GMI24194.1"/>
    </source>
</evidence>
<dbReference type="InterPro" id="IPR036971">
    <property type="entry name" value="PDEase_catalytic_dom_sf"/>
</dbReference>
<dbReference type="EC" id="3.1.4.-" evidence="3"/>
<keyword evidence="5" id="KW-0472">Membrane</keyword>
<evidence type="ECO:0000313" key="8">
    <source>
        <dbReference type="Proteomes" id="UP001165060"/>
    </source>
</evidence>
<evidence type="ECO:0000259" key="6">
    <source>
        <dbReference type="PROSITE" id="PS51845"/>
    </source>
</evidence>
<feature type="region of interest" description="Disordered" evidence="4">
    <location>
        <begin position="985"/>
        <end position="1074"/>
    </location>
</feature>
<feature type="domain" description="PDEase" evidence="6">
    <location>
        <begin position="589"/>
        <end position="925"/>
    </location>
</feature>
<protein>
    <recommendedName>
        <fullName evidence="3">Phosphodiesterase</fullName>
        <ecNumber evidence="3">3.1.4.-</ecNumber>
    </recommendedName>
</protein>
<comment type="cofactor">
    <cofactor evidence="3">
        <name>a divalent metal cation</name>
        <dbReference type="ChEBI" id="CHEBI:60240"/>
    </cofactor>
    <text evidence="3">Binds 2 divalent metal cations per subunit. Site 1 may preferentially bind zinc ions, while site 2 has a preference for magnesium and/or manganese ions.</text>
</comment>